<accession>A0AA36N0T4</accession>
<dbReference type="Proteomes" id="UP001178507">
    <property type="component" value="Unassembled WGS sequence"/>
</dbReference>
<sequence>MDQLCQDGEGCAKLQTAAEYRCLWLDPYVSRRTIECLLAVEVVVTLLLCWPFYNFEALGDLGLPGGRELILFLLVLRIVSDLAGGLGVLRREVTTVKRLYCMQATNLLFSFVVLQPLLLCQCACFEPAMGRVASQQSVDRLRQQCEVWHNFLEGRDAVMGRRLGDGESKAPGNAWPAWPVCHSASDWGMPVPDLFKVLDQGVKLVSEHSSCFELPVQMELAQSLQSVDCRILDHWDWASLPFQELELHLQECFSARGCGGLRLELLAPIPGPPQEGSCGNMTVCKLQHPVMPHPHSFSGECHPANRCPIHLLVNLHKDMEKYECFRFGEENGPVEERCLLVVRRSLAALLLLNCTALLSAAVIRKFLQLNCGDFVAEDVQFEVDTVSEASRSFAGDSFVAGAYSTGSPSSRRGRSFRGRTSVTSVELGQREVPPQWNGDGAGGI</sequence>
<proteinExistence type="predicted"/>
<dbReference type="AlphaFoldDB" id="A0AA36N0T4"/>
<dbReference type="EMBL" id="CAUJNA010001602">
    <property type="protein sequence ID" value="CAJ1387897.1"/>
    <property type="molecule type" value="Genomic_DNA"/>
</dbReference>
<reference evidence="2" key="1">
    <citation type="submission" date="2023-08" db="EMBL/GenBank/DDBJ databases">
        <authorList>
            <person name="Chen Y."/>
            <person name="Shah S."/>
            <person name="Dougan E. K."/>
            <person name="Thang M."/>
            <person name="Chan C."/>
        </authorList>
    </citation>
    <scope>NUCLEOTIDE SEQUENCE</scope>
</reference>
<evidence type="ECO:0000256" key="1">
    <source>
        <dbReference type="SAM" id="MobiDB-lite"/>
    </source>
</evidence>
<evidence type="ECO:0000313" key="2">
    <source>
        <dbReference type="EMBL" id="CAJ1387897.1"/>
    </source>
</evidence>
<feature type="region of interest" description="Disordered" evidence="1">
    <location>
        <begin position="404"/>
        <end position="444"/>
    </location>
</feature>
<gene>
    <name evidence="2" type="ORF">EVOR1521_LOCUS13874</name>
</gene>
<evidence type="ECO:0000313" key="3">
    <source>
        <dbReference type="Proteomes" id="UP001178507"/>
    </source>
</evidence>
<protein>
    <submittedName>
        <fullName evidence="2">Uncharacterized protein</fullName>
    </submittedName>
</protein>
<keyword evidence="3" id="KW-1185">Reference proteome</keyword>
<organism evidence="2 3">
    <name type="scientific">Effrenium voratum</name>
    <dbReference type="NCBI Taxonomy" id="2562239"/>
    <lineage>
        <taxon>Eukaryota</taxon>
        <taxon>Sar</taxon>
        <taxon>Alveolata</taxon>
        <taxon>Dinophyceae</taxon>
        <taxon>Suessiales</taxon>
        <taxon>Symbiodiniaceae</taxon>
        <taxon>Effrenium</taxon>
    </lineage>
</organism>
<comment type="caution">
    <text evidence="2">The sequence shown here is derived from an EMBL/GenBank/DDBJ whole genome shotgun (WGS) entry which is preliminary data.</text>
</comment>
<name>A0AA36N0T4_9DINO</name>